<protein>
    <submittedName>
        <fullName evidence="12">GABR2-like protein</fullName>
    </submittedName>
</protein>
<evidence type="ECO:0000256" key="6">
    <source>
        <dbReference type="ARBA" id="ARBA00023170"/>
    </source>
</evidence>
<dbReference type="Pfam" id="PF01094">
    <property type="entry name" value="ANF_receptor"/>
    <property type="match status" value="1"/>
</dbReference>
<evidence type="ECO:0000256" key="10">
    <source>
        <dbReference type="SAM" id="Phobius"/>
    </source>
</evidence>
<dbReference type="Pfam" id="PF00003">
    <property type="entry name" value="7tm_3"/>
    <property type="match status" value="1"/>
</dbReference>
<evidence type="ECO:0000256" key="8">
    <source>
        <dbReference type="ARBA" id="ARBA00023224"/>
    </source>
</evidence>
<evidence type="ECO:0000256" key="5">
    <source>
        <dbReference type="ARBA" id="ARBA00023136"/>
    </source>
</evidence>
<keyword evidence="3 10" id="KW-1133">Transmembrane helix</keyword>
<feature type="transmembrane region" description="Helical" evidence="10">
    <location>
        <begin position="491"/>
        <end position="512"/>
    </location>
</feature>
<keyword evidence="2 10" id="KW-0812">Transmembrane</keyword>
<feature type="domain" description="G-protein coupled receptors family 3 profile" evidence="11">
    <location>
        <begin position="379"/>
        <end position="642"/>
    </location>
</feature>
<dbReference type="InterPro" id="IPR002455">
    <property type="entry name" value="GPCR3_GABA-B"/>
</dbReference>
<feature type="compositionally biased region" description="Basic and acidic residues" evidence="9">
    <location>
        <begin position="855"/>
        <end position="870"/>
    </location>
</feature>
<proteinExistence type="predicted"/>
<keyword evidence="7" id="KW-0325">Glycoprotein</keyword>
<evidence type="ECO:0000256" key="2">
    <source>
        <dbReference type="ARBA" id="ARBA00022692"/>
    </source>
</evidence>
<dbReference type="PRINTS" id="PR00248">
    <property type="entry name" value="GPCRMGR"/>
</dbReference>
<feature type="transmembrane region" description="Helical" evidence="10">
    <location>
        <begin position="553"/>
        <end position="570"/>
    </location>
</feature>
<dbReference type="InterPro" id="IPR001828">
    <property type="entry name" value="ANF_lig-bd_rcpt"/>
</dbReference>
<dbReference type="PANTHER" id="PTHR10519">
    <property type="entry name" value="GABA-B RECEPTOR"/>
    <property type="match status" value="1"/>
</dbReference>
<dbReference type="EMBL" id="CP111014">
    <property type="protein sequence ID" value="WAQ99650.1"/>
    <property type="molecule type" value="Genomic_DNA"/>
</dbReference>
<keyword evidence="4" id="KW-0297">G-protein coupled receptor</keyword>
<sequence length="996" mass="112612">CDPGVGMDALYDLIYRHPQLIMVIGGACSEVTKTLAEIVPYWNLLMVSFASTSPALSEREKYRTFFRLAPADSSQNAPRAMFISHFGWDTVATLYEMEGDNSLAMDEMGNALEQHNITIKVSTSFRRLEDIHANLIDIKKQDARIIIGGYSERAARHVLCQAYKLGLYQPRYVWILLGDYVERWWEAAGDTSCTNHELRSAAQGYFTIDSLNSLSDDEKSSANISLRQFLGDYDKEGGPRPLSPYATSTYDAVWTVALTLQAAWKEQNRTVLEKFTYQGGLKTRQLFFNIMQNMGFLGISGPVSFKGPDRKGISVISQNQYGTMTRIALFEPNEGKLNFDPATCRPILWTGGRAPRDKTVLVARRKKIHSAAFVCVSSISVCGLVLASGFLAFNLYHRKLRYIKLSSPKLNNMAVVGCMLVYAGIVVLGYDDSDMAPIPFSVLCTTRAFLFSSGFSLAFGAMFTKTYRVHQIFTRANRGLIKSKLLRDQQLLCIVGALLLLDSLVLLVWAVTDPMQKHVTDLNTEAAENDEDLLYISQLTTCRSNHLDKWTGALYAYKGLLLIFGLYMAWETRHVKIPALNDSRYIGMNVYNVVIMSVLVVTLSNILSHQPTLAYVMESSFMLISTTTTLCLLFVPKIYALMTSKGEPVIAASGITVDANCRRFAVDEKRELYYRAEVQNRLEQEIIRLERLLELPVAPYPRITSELLYLLPESRVDATPTHGRILQEKELCNSISDAGDICMGVSEERSEVYNVNDKPEEDKTPAKPFRLRANRLSIRVAKNYAYNKLCKLRPRFSVGHVNFKYDYHEYEDLKSATISPDGFLSLGRARSSHPLLRQEAVDERRALGFMSELKQSSEKSETKTLDTHISDDDDDDNTYSSVTFTVPRVTDTWLAPSTSDFKGCDDDNTVPAAHTAVSFRRRRKYGNTLEVPSTFDECQITEVDDPAENRSPRFRRARSILEHERRTRIKKLQSDLRKIQKELQDLDELEYTVSVV</sequence>
<accession>A0ABY7DXJ2</accession>
<feature type="region of interest" description="Disordered" evidence="9">
    <location>
        <begin position="851"/>
        <end position="872"/>
    </location>
</feature>
<keyword evidence="5 10" id="KW-0472">Membrane</keyword>
<evidence type="ECO:0000256" key="4">
    <source>
        <dbReference type="ARBA" id="ARBA00023040"/>
    </source>
</evidence>
<dbReference type="InterPro" id="IPR000337">
    <property type="entry name" value="GPCR_3"/>
</dbReference>
<feature type="transmembrane region" description="Helical" evidence="10">
    <location>
        <begin position="450"/>
        <end position="470"/>
    </location>
</feature>
<evidence type="ECO:0000256" key="9">
    <source>
        <dbReference type="SAM" id="MobiDB-lite"/>
    </source>
</evidence>
<dbReference type="PRINTS" id="PR01177">
    <property type="entry name" value="GABAB1RECPTR"/>
</dbReference>
<dbReference type="InterPro" id="IPR017978">
    <property type="entry name" value="GPCR_3_C"/>
</dbReference>
<feature type="transmembrane region" description="Helical" evidence="10">
    <location>
        <begin position="613"/>
        <end position="635"/>
    </location>
</feature>
<keyword evidence="13" id="KW-1185">Reference proteome</keyword>
<feature type="non-terminal residue" evidence="12">
    <location>
        <position position="996"/>
    </location>
</feature>
<feature type="transmembrane region" description="Helical" evidence="10">
    <location>
        <begin position="371"/>
        <end position="393"/>
    </location>
</feature>
<dbReference type="CDD" id="cd15047">
    <property type="entry name" value="7tmC_GABA-B-like"/>
    <property type="match status" value="1"/>
</dbReference>
<keyword evidence="6" id="KW-0675">Receptor</keyword>
<comment type="subcellular location">
    <subcellularLocation>
        <location evidence="1">Membrane</location>
        <topology evidence="1">Multi-pass membrane protein</topology>
    </subcellularLocation>
</comment>
<dbReference type="CDD" id="cd06366">
    <property type="entry name" value="PBP1_GABAb_receptor"/>
    <property type="match status" value="1"/>
</dbReference>
<dbReference type="Gene3D" id="3.40.50.2300">
    <property type="match status" value="2"/>
</dbReference>
<dbReference type="SUPFAM" id="SSF53822">
    <property type="entry name" value="Periplasmic binding protein-like I"/>
    <property type="match status" value="1"/>
</dbReference>
<feature type="transmembrane region" description="Helical" evidence="10">
    <location>
        <begin position="413"/>
        <end position="430"/>
    </location>
</feature>
<dbReference type="InterPro" id="IPR028082">
    <property type="entry name" value="Peripla_BP_I"/>
</dbReference>
<reference evidence="12" key="1">
    <citation type="submission" date="2022-11" db="EMBL/GenBank/DDBJ databases">
        <title>Centuries of genome instability and evolution in soft-shell clam transmissible cancer (bioRxiv).</title>
        <authorList>
            <person name="Hart S.F.M."/>
            <person name="Yonemitsu M.A."/>
            <person name="Giersch R.M."/>
            <person name="Beal B.F."/>
            <person name="Arriagada G."/>
            <person name="Davis B.W."/>
            <person name="Ostrander E.A."/>
            <person name="Goff S.P."/>
            <person name="Metzger M.J."/>
        </authorList>
    </citation>
    <scope>NUCLEOTIDE SEQUENCE</scope>
    <source>
        <strain evidence="12">MELC-2E11</strain>
        <tissue evidence="12">Siphon/mantle</tissue>
    </source>
</reference>
<keyword evidence="8" id="KW-0807">Transducer</keyword>
<evidence type="ECO:0000313" key="13">
    <source>
        <dbReference type="Proteomes" id="UP001164746"/>
    </source>
</evidence>
<dbReference type="Proteomes" id="UP001164746">
    <property type="component" value="Chromosome 3"/>
</dbReference>
<evidence type="ECO:0000256" key="3">
    <source>
        <dbReference type="ARBA" id="ARBA00022989"/>
    </source>
</evidence>
<dbReference type="PRINTS" id="PR01176">
    <property type="entry name" value="GABABRECEPTR"/>
</dbReference>
<evidence type="ECO:0000313" key="12">
    <source>
        <dbReference type="EMBL" id="WAQ99650.1"/>
    </source>
</evidence>
<organism evidence="12 13">
    <name type="scientific">Mya arenaria</name>
    <name type="common">Soft-shell clam</name>
    <dbReference type="NCBI Taxonomy" id="6604"/>
    <lineage>
        <taxon>Eukaryota</taxon>
        <taxon>Metazoa</taxon>
        <taxon>Spiralia</taxon>
        <taxon>Lophotrochozoa</taxon>
        <taxon>Mollusca</taxon>
        <taxon>Bivalvia</taxon>
        <taxon>Autobranchia</taxon>
        <taxon>Heteroconchia</taxon>
        <taxon>Euheterodonta</taxon>
        <taxon>Imparidentia</taxon>
        <taxon>Neoheterodontei</taxon>
        <taxon>Myida</taxon>
        <taxon>Myoidea</taxon>
        <taxon>Myidae</taxon>
        <taxon>Mya</taxon>
    </lineage>
</organism>
<feature type="transmembrane region" description="Helical" evidence="10">
    <location>
        <begin position="590"/>
        <end position="607"/>
    </location>
</feature>
<evidence type="ECO:0000256" key="7">
    <source>
        <dbReference type="ARBA" id="ARBA00023180"/>
    </source>
</evidence>
<gene>
    <name evidence="12" type="ORF">MAR_024023</name>
</gene>
<dbReference type="PANTHER" id="PTHR10519:SF46">
    <property type="entry name" value="METABOTROPIC GABA-B RECEPTOR SUBTYPE 3, ISOFORM A"/>
    <property type="match status" value="1"/>
</dbReference>
<dbReference type="PROSITE" id="PS50259">
    <property type="entry name" value="G_PROTEIN_RECEP_F3_4"/>
    <property type="match status" value="1"/>
</dbReference>
<name>A0ABY7DXJ2_MYAAR</name>
<evidence type="ECO:0000259" key="11">
    <source>
        <dbReference type="PROSITE" id="PS50259"/>
    </source>
</evidence>
<evidence type="ECO:0000256" key="1">
    <source>
        <dbReference type="ARBA" id="ARBA00004141"/>
    </source>
</evidence>